<reference evidence="2 3" key="1">
    <citation type="journal article" date="2017" name="PLoS Biol.">
        <title>The sea cucumber genome provides insights into morphological evolution and visceral regeneration.</title>
        <authorList>
            <person name="Zhang X."/>
            <person name="Sun L."/>
            <person name="Yuan J."/>
            <person name="Sun Y."/>
            <person name="Gao Y."/>
            <person name="Zhang L."/>
            <person name="Li S."/>
            <person name="Dai H."/>
            <person name="Hamel J.F."/>
            <person name="Liu C."/>
            <person name="Yu Y."/>
            <person name="Liu S."/>
            <person name="Lin W."/>
            <person name="Guo K."/>
            <person name="Jin S."/>
            <person name="Xu P."/>
            <person name="Storey K.B."/>
            <person name="Huan P."/>
            <person name="Zhang T."/>
            <person name="Zhou Y."/>
            <person name="Zhang J."/>
            <person name="Lin C."/>
            <person name="Li X."/>
            <person name="Xing L."/>
            <person name="Huo D."/>
            <person name="Sun M."/>
            <person name="Wang L."/>
            <person name="Mercier A."/>
            <person name="Li F."/>
            <person name="Yang H."/>
            <person name="Xiang J."/>
        </authorList>
    </citation>
    <scope>NUCLEOTIDE SEQUENCE [LARGE SCALE GENOMIC DNA]</scope>
    <source>
        <strain evidence="2">Shaxun</strain>
        <tissue evidence="2">Muscle</tissue>
    </source>
</reference>
<keyword evidence="3" id="KW-1185">Reference proteome</keyword>
<proteinExistence type="predicted"/>
<dbReference type="Gene3D" id="3.30.70.1820">
    <property type="entry name" value="L1 transposable element, RRM domain"/>
    <property type="match status" value="1"/>
</dbReference>
<name>A0A2G8LQ16_STIJA</name>
<evidence type="ECO:0000313" key="3">
    <source>
        <dbReference type="Proteomes" id="UP000230750"/>
    </source>
</evidence>
<evidence type="ECO:0000256" key="1">
    <source>
        <dbReference type="SAM" id="MobiDB-lite"/>
    </source>
</evidence>
<evidence type="ECO:0000313" key="2">
    <source>
        <dbReference type="EMBL" id="PIK62314.1"/>
    </source>
</evidence>
<gene>
    <name evidence="2" type="ORF">BSL78_00745</name>
</gene>
<comment type="caution">
    <text evidence="2">The sequence shown here is derived from an EMBL/GenBank/DDBJ whole genome shotgun (WGS) entry which is preliminary data.</text>
</comment>
<dbReference type="AlphaFoldDB" id="A0A2G8LQ16"/>
<dbReference type="PANTHER" id="PTHR35555">
    <property type="entry name" value="ENDONUCLEASE-REVERSE TRANSCRIPTASE"/>
    <property type="match status" value="1"/>
</dbReference>
<accession>A0A2G8LQ16</accession>
<dbReference type="Proteomes" id="UP000230750">
    <property type="component" value="Unassembled WGS sequence"/>
</dbReference>
<feature type="region of interest" description="Disordered" evidence="1">
    <location>
        <begin position="27"/>
        <end position="51"/>
    </location>
</feature>
<dbReference type="PANTHER" id="PTHR35555:SF3">
    <property type="entry name" value="ENDONUCLEASE-REVERSE TRANSCRIPTASE"/>
    <property type="match status" value="1"/>
</dbReference>
<organism evidence="2 3">
    <name type="scientific">Stichopus japonicus</name>
    <name type="common">Sea cucumber</name>
    <dbReference type="NCBI Taxonomy" id="307972"/>
    <lineage>
        <taxon>Eukaryota</taxon>
        <taxon>Metazoa</taxon>
        <taxon>Echinodermata</taxon>
        <taxon>Eleutherozoa</taxon>
        <taxon>Echinozoa</taxon>
        <taxon>Holothuroidea</taxon>
        <taxon>Aspidochirotacea</taxon>
        <taxon>Aspidochirotida</taxon>
        <taxon>Stichopodidae</taxon>
        <taxon>Apostichopus</taxon>
    </lineage>
</organism>
<dbReference type="OrthoDB" id="7481777at2759"/>
<dbReference type="EMBL" id="MRZV01000014">
    <property type="protein sequence ID" value="PIK62314.1"/>
    <property type="molecule type" value="Genomic_DNA"/>
</dbReference>
<protein>
    <submittedName>
        <fullName evidence="2">Uncharacterized protein</fullName>
    </submittedName>
</protein>
<sequence>MSQRGRPKGSLGKKKIEEAAAMRAQQLSLSLSPTLTRETYGESNEDSEDAMSMRKLTDTLDNSIELIYAELQKIRKEFGKAIEKNTKDIKGLKAENVDFRDRCQSLERKVADISKTQMDQLKQINKQERLSRRNNLRIVGKDSSPNEDCLKIASEVFTKVGVQDCVVERAHRDGRQMEHRSRHILVKVAHFQDKVSILKNARPALRSEDYYIIDDLTKADLMEKRKWLPKSTTYFEAELGCTSRGLLASTRWKALRIHFCGLKDST</sequence>